<accession>A0A0K2UKC8</accession>
<dbReference type="AlphaFoldDB" id="A0A0K2UKC8"/>
<organism evidence="1">
    <name type="scientific">Lepeophtheirus salmonis</name>
    <name type="common">Salmon louse</name>
    <name type="synonym">Caligus salmonis</name>
    <dbReference type="NCBI Taxonomy" id="72036"/>
    <lineage>
        <taxon>Eukaryota</taxon>
        <taxon>Metazoa</taxon>
        <taxon>Ecdysozoa</taxon>
        <taxon>Arthropoda</taxon>
        <taxon>Crustacea</taxon>
        <taxon>Multicrustacea</taxon>
        <taxon>Hexanauplia</taxon>
        <taxon>Copepoda</taxon>
        <taxon>Siphonostomatoida</taxon>
        <taxon>Caligidae</taxon>
        <taxon>Lepeophtheirus</taxon>
    </lineage>
</organism>
<dbReference type="EMBL" id="HACA01021327">
    <property type="protein sequence ID" value="CDW38688.1"/>
    <property type="molecule type" value="Transcribed_RNA"/>
</dbReference>
<protein>
    <submittedName>
        <fullName evidence="1">Uncharacterized protein</fullName>
    </submittedName>
</protein>
<name>A0A0K2UKC8_LEPSM</name>
<proteinExistence type="predicted"/>
<reference evidence="1" key="1">
    <citation type="submission" date="2014-05" db="EMBL/GenBank/DDBJ databases">
        <authorList>
            <person name="Chronopoulou M."/>
        </authorList>
    </citation>
    <scope>NUCLEOTIDE SEQUENCE</scope>
    <source>
        <tissue evidence="1">Whole organism</tissue>
    </source>
</reference>
<evidence type="ECO:0000313" key="1">
    <source>
        <dbReference type="EMBL" id="CDW38688.1"/>
    </source>
</evidence>
<sequence length="34" mass="4357">MHIFYPPMRVDKYVRNSWREHSIRFLVIFFFPNL</sequence>